<protein>
    <submittedName>
        <fullName evidence="4">Uncharacterized protein</fullName>
    </submittedName>
</protein>
<dbReference type="PANTHER" id="PTHR43969">
    <property type="entry name" value="GLUTATHIONE S TRANSFERASE D10, ISOFORM A-RELATED"/>
    <property type="match status" value="1"/>
</dbReference>
<dbReference type="AlphaFoldDB" id="A0A8R2B8R5"/>
<dbReference type="InterPro" id="IPR040079">
    <property type="entry name" value="Glutathione_S-Trfase"/>
</dbReference>
<dbReference type="OrthoDB" id="2309723at2759"/>
<dbReference type="SFLD" id="SFLDG01153">
    <property type="entry name" value="Main.4:_Theta-like"/>
    <property type="match status" value="1"/>
</dbReference>
<dbReference type="Proteomes" id="UP000007819">
    <property type="component" value="Chromosome A2"/>
</dbReference>
<dbReference type="FunFam" id="1.20.1050.10:FF:000007">
    <property type="entry name" value="Glutathione S-transferase 1-1"/>
    <property type="match status" value="1"/>
</dbReference>
<dbReference type="InterPro" id="IPR010987">
    <property type="entry name" value="Glutathione-S-Trfase_C-like"/>
</dbReference>
<feature type="domain" description="GST N-terminal" evidence="2">
    <location>
        <begin position="14"/>
        <end position="98"/>
    </location>
</feature>
<dbReference type="KEGG" id="api:100167788"/>
<feature type="domain" description="GST C-terminal" evidence="3">
    <location>
        <begin position="106"/>
        <end position="237"/>
    </location>
</feature>
<dbReference type="Gene3D" id="1.20.1050.10">
    <property type="match status" value="1"/>
</dbReference>
<dbReference type="SFLD" id="SFLDS00019">
    <property type="entry name" value="Glutathione_Transferase_(cytos"/>
    <property type="match status" value="1"/>
</dbReference>
<evidence type="ECO:0000259" key="3">
    <source>
        <dbReference type="PROSITE" id="PS50405"/>
    </source>
</evidence>
<keyword evidence="5" id="KW-1185">Reference proteome</keyword>
<dbReference type="Pfam" id="PF00043">
    <property type="entry name" value="GST_C"/>
    <property type="match status" value="1"/>
</dbReference>
<dbReference type="Pfam" id="PF13417">
    <property type="entry name" value="GST_N_3"/>
    <property type="match status" value="1"/>
</dbReference>
<dbReference type="PROSITE" id="PS50404">
    <property type="entry name" value="GST_NTER"/>
    <property type="match status" value="1"/>
</dbReference>
<name>A0A8R2B8R5_ACYPI</name>
<evidence type="ECO:0000313" key="5">
    <source>
        <dbReference type="Proteomes" id="UP000007819"/>
    </source>
</evidence>
<dbReference type="GO" id="GO:0004364">
    <property type="term" value="F:glutathione transferase activity"/>
    <property type="evidence" value="ECO:0007669"/>
    <property type="project" value="TreeGrafter"/>
</dbReference>
<organism evidence="4 5">
    <name type="scientific">Acyrthosiphon pisum</name>
    <name type="common">Pea aphid</name>
    <dbReference type="NCBI Taxonomy" id="7029"/>
    <lineage>
        <taxon>Eukaryota</taxon>
        <taxon>Metazoa</taxon>
        <taxon>Ecdysozoa</taxon>
        <taxon>Arthropoda</taxon>
        <taxon>Hexapoda</taxon>
        <taxon>Insecta</taxon>
        <taxon>Pterygota</taxon>
        <taxon>Neoptera</taxon>
        <taxon>Paraneoptera</taxon>
        <taxon>Hemiptera</taxon>
        <taxon>Sternorrhyncha</taxon>
        <taxon>Aphidomorpha</taxon>
        <taxon>Aphidoidea</taxon>
        <taxon>Aphididae</taxon>
        <taxon>Macrosiphini</taxon>
        <taxon>Acyrthosiphon</taxon>
    </lineage>
</organism>
<evidence type="ECO:0000259" key="2">
    <source>
        <dbReference type="PROSITE" id="PS50404"/>
    </source>
</evidence>
<dbReference type="CDD" id="cd03177">
    <property type="entry name" value="GST_C_Delta_Epsilon"/>
    <property type="match status" value="1"/>
</dbReference>
<dbReference type="SFLD" id="SFLDG00358">
    <property type="entry name" value="Main_(cytGST)"/>
    <property type="match status" value="1"/>
</dbReference>
<proteinExistence type="predicted"/>
<evidence type="ECO:0000313" key="4">
    <source>
        <dbReference type="EnsemblMetazoa" id="XP_008186556.2"/>
    </source>
</evidence>
<comment type="subunit">
    <text evidence="1">Homodimer.</text>
</comment>
<accession>A0A8R2B8R5</accession>
<evidence type="ECO:0000256" key="1">
    <source>
        <dbReference type="ARBA" id="ARBA00011738"/>
    </source>
</evidence>
<reference evidence="5" key="1">
    <citation type="submission" date="2010-06" db="EMBL/GenBank/DDBJ databases">
        <authorList>
            <person name="Jiang H."/>
            <person name="Abraham K."/>
            <person name="Ali S."/>
            <person name="Alsbrooks S.L."/>
            <person name="Anim B.N."/>
            <person name="Anosike U.S."/>
            <person name="Attaway T."/>
            <person name="Bandaranaike D.P."/>
            <person name="Battles P.K."/>
            <person name="Bell S.N."/>
            <person name="Bell A.V."/>
            <person name="Beltran B."/>
            <person name="Bickham C."/>
            <person name="Bustamante Y."/>
            <person name="Caleb T."/>
            <person name="Canada A."/>
            <person name="Cardenas V."/>
            <person name="Carter K."/>
            <person name="Chacko J."/>
            <person name="Chandrabose M.N."/>
            <person name="Chavez D."/>
            <person name="Chavez A."/>
            <person name="Chen L."/>
            <person name="Chu H.-S."/>
            <person name="Claassen K.J."/>
            <person name="Cockrell R."/>
            <person name="Collins M."/>
            <person name="Cooper J.A."/>
            <person name="Cree A."/>
            <person name="Curry S.M."/>
            <person name="Da Y."/>
            <person name="Dao M.D."/>
            <person name="Das B."/>
            <person name="Davila M.-L."/>
            <person name="Davy-Carroll L."/>
            <person name="Denson S."/>
            <person name="Dinh H."/>
            <person name="Ebong V.E."/>
            <person name="Edwards J.R."/>
            <person name="Egan A."/>
            <person name="El-Daye J."/>
            <person name="Escobedo L."/>
            <person name="Fernandez S."/>
            <person name="Fernando P.R."/>
            <person name="Flagg N."/>
            <person name="Forbes L.D."/>
            <person name="Fowler R.G."/>
            <person name="Fu Q."/>
            <person name="Gabisi R.A."/>
            <person name="Ganer J."/>
            <person name="Garbino Pronczuk A."/>
            <person name="Garcia R.M."/>
            <person name="Garner T."/>
            <person name="Garrett T.E."/>
            <person name="Gonzalez D.A."/>
            <person name="Hamid H."/>
            <person name="Hawkins E.S."/>
            <person name="Hirani K."/>
            <person name="Hogues M.E."/>
            <person name="Hollins B."/>
            <person name="Hsiao C.-H."/>
            <person name="Jabil R."/>
            <person name="James M.L."/>
            <person name="Jhangiani S.N."/>
            <person name="Johnson B."/>
            <person name="Johnson Q."/>
            <person name="Joshi V."/>
            <person name="Kalu J.B."/>
            <person name="Kam C."/>
            <person name="Kashfia A."/>
            <person name="Keebler J."/>
            <person name="Kisamo H."/>
            <person name="Kovar C.L."/>
            <person name="Lago L.A."/>
            <person name="Lai C.-Y."/>
            <person name="Laidlaw J."/>
            <person name="Lara F."/>
            <person name="Le T.-K."/>
            <person name="Lee S.L."/>
            <person name="Legall F.H."/>
            <person name="Lemon S.J."/>
            <person name="Lewis L.R."/>
            <person name="Li B."/>
            <person name="Liu Y."/>
            <person name="Liu Y.-S."/>
            <person name="Lopez J."/>
            <person name="Lozado R.J."/>
            <person name="Lu J."/>
            <person name="Madu R.C."/>
            <person name="Maheshwari M."/>
            <person name="Maheshwari R."/>
            <person name="Malloy K."/>
            <person name="Martinez E."/>
            <person name="Mathew T."/>
            <person name="Mercado I.C."/>
            <person name="Mercado C."/>
            <person name="Meyer B."/>
            <person name="Montgomery K."/>
            <person name="Morgan M.B."/>
            <person name="Munidasa M."/>
            <person name="Nazareth L.V."/>
            <person name="Nelson J."/>
            <person name="Ng B.M."/>
            <person name="Nguyen N.B."/>
            <person name="Nguyen P.Q."/>
            <person name="Nguyen T."/>
            <person name="Obregon M."/>
            <person name="Okwuonu G.O."/>
            <person name="Onwere C.G."/>
            <person name="Orozco G."/>
            <person name="Parra A."/>
            <person name="Patel S."/>
            <person name="Patil S."/>
            <person name="Perez A."/>
            <person name="Perez Y."/>
            <person name="Pham C."/>
            <person name="Primus E.L."/>
            <person name="Pu L.-L."/>
            <person name="Puazo M."/>
            <person name="Qin X."/>
            <person name="Quiroz J.B."/>
            <person name="Reese J."/>
            <person name="Richards S."/>
            <person name="Rives C.M."/>
            <person name="Robberts R."/>
            <person name="Ruiz S.J."/>
            <person name="Ruiz M.J."/>
            <person name="Santibanez J."/>
            <person name="Schneider B.W."/>
            <person name="Sisson I."/>
            <person name="Smith M."/>
            <person name="Sodergren E."/>
            <person name="Song X.-Z."/>
            <person name="Song B.B."/>
            <person name="Summersgill H."/>
            <person name="Thelus R."/>
            <person name="Thornton R.D."/>
            <person name="Trejos Z.Y."/>
            <person name="Usmani K."/>
            <person name="Vattathil S."/>
            <person name="Villasana D."/>
            <person name="Walker D.L."/>
            <person name="Wang S."/>
            <person name="Wang K."/>
            <person name="White C.S."/>
            <person name="Williams A.C."/>
            <person name="Williamson J."/>
            <person name="Wilson K."/>
            <person name="Woghiren I.O."/>
            <person name="Woodworth J.R."/>
            <person name="Worley K.C."/>
            <person name="Wright R.A."/>
            <person name="Wu W."/>
            <person name="Young L."/>
            <person name="Zhang L."/>
            <person name="Zhang J."/>
            <person name="Zhu Y."/>
            <person name="Muzny D.M."/>
            <person name="Weinstock G."/>
            <person name="Gibbs R.A."/>
        </authorList>
    </citation>
    <scope>NUCLEOTIDE SEQUENCE [LARGE SCALE GENOMIC DNA]</scope>
    <source>
        <strain evidence="5">LSR1</strain>
    </source>
</reference>
<dbReference type="InterPro" id="IPR036282">
    <property type="entry name" value="Glutathione-S-Trfase_C_sf"/>
</dbReference>
<dbReference type="SUPFAM" id="SSF47616">
    <property type="entry name" value="GST C-terminal domain-like"/>
    <property type="match status" value="1"/>
</dbReference>
<dbReference type="InterPro" id="IPR004045">
    <property type="entry name" value="Glutathione_S-Trfase_N"/>
</dbReference>
<sequence>MTLIHSSSGEKDKKDIDLYFDPMSPPCRSVLLTLEALNLEINLINIRLPANRKRIENFLKNNYKNTKPPVPVIQDGDFVLLESHAIIVYLVREYGGKDDHSLYPDDPKIQAQVNQRLHFDNGTLYLAYKRQYIPWIYNRIAKTEDREKNIHEALEFLENVLKKSPWTAGDSMTVADFALVASISTFQVSGVDLNSYNNINKWLIKCANTMDGYENANQEGIAITKALLNYLEKFDDLNRPHLDNIYRSDKS</sequence>
<dbReference type="GO" id="GO:0006749">
    <property type="term" value="P:glutathione metabolic process"/>
    <property type="evidence" value="ECO:0007669"/>
    <property type="project" value="TreeGrafter"/>
</dbReference>
<dbReference type="InterPro" id="IPR036249">
    <property type="entry name" value="Thioredoxin-like_sf"/>
</dbReference>
<dbReference type="Gene3D" id="3.40.30.10">
    <property type="entry name" value="Glutaredoxin"/>
    <property type="match status" value="1"/>
</dbReference>
<dbReference type="InterPro" id="IPR004046">
    <property type="entry name" value="GST_C"/>
</dbReference>
<dbReference type="PANTHER" id="PTHR43969:SF9">
    <property type="entry name" value="GLUTATHIONE S TRANSFERASE D10, ISOFORM A-RELATED"/>
    <property type="match status" value="1"/>
</dbReference>
<dbReference type="GeneID" id="100167788"/>
<dbReference type="SUPFAM" id="SSF52833">
    <property type="entry name" value="Thioredoxin-like"/>
    <property type="match status" value="1"/>
</dbReference>
<dbReference type="RefSeq" id="XP_008186556.2">
    <property type="nucleotide sequence ID" value="XM_008188334.2"/>
</dbReference>
<reference evidence="4" key="2">
    <citation type="submission" date="2022-06" db="UniProtKB">
        <authorList>
            <consortium name="EnsemblMetazoa"/>
        </authorList>
    </citation>
    <scope>IDENTIFICATION</scope>
</reference>
<dbReference type="EnsemblMetazoa" id="XM_008188334.2">
    <property type="protein sequence ID" value="XP_008186556.2"/>
    <property type="gene ID" value="LOC100167788"/>
</dbReference>
<dbReference type="PROSITE" id="PS50405">
    <property type="entry name" value="GST_CTER"/>
    <property type="match status" value="1"/>
</dbReference>